<keyword evidence="4" id="KW-0496">Mitochondrion</keyword>
<dbReference type="GeneID" id="98127499"/>
<protein>
    <recommendedName>
        <fullName evidence="6">Large ribosomal subunit protein mL49</fullName>
    </recommendedName>
</protein>
<proteinExistence type="inferred from homology"/>
<feature type="region of interest" description="Disordered" evidence="7">
    <location>
        <begin position="34"/>
        <end position="88"/>
    </location>
</feature>
<dbReference type="RefSeq" id="XP_070865548.1">
    <property type="nucleotide sequence ID" value="XM_071012855.1"/>
</dbReference>
<evidence type="ECO:0000313" key="9">
    <source>
        <dbReference type="Proteomes" id="UP001600064"/>
    </source>
</evidence>
<gene>
    <name evidence="8" type="ORF">VTJ83DRAFT_6173</name>
</gene>
<evidence type="ECO:0000256" key="3">
    <source>
        <dbReference type="ARBA" id="ARBA00022980"/>
    </source>
</evidence>
<dbReference type="Gene3D" id="3.30.780.10">
    <property type="entry name" value="SUI1-like domain"/>
    <property type="match status" value="1"/>
</dbReference>
<evidence type="ECO:0000256" key="4">
    <source>
        <dbReference type="ARBA" id="ARBA00023128"/>
    </source>
</evidence>
<comment type="similarity">
    <text evidence="2">Belongs to the mitochondrion-specific ribosomal protein mL49 family.</text>
</comment>
<reference evidence="8 9" key="1">
    <citation type="journal article" date="2024" name="Commun. Biol.">
        <title>Comparative genomic analysis of thermophilic fungi reveals convergent evolutionary adaptations and gene losses.</title>
        <authorList>
            <person name="Steindorff A.S."/>
            <person name="Aguilar-Pontes M.V."/>
            <person name="Robinson A.J."/>
            <person name="Andreopoulos B."/>
            <person name="LaButti K."/>
            <person name="Kuo A."/>
            <person name="Mondo S."/>
            <person name="Riley R."/>
            <person name="Otillar R."/>
            <person name="Haridas S."/>
            <person name="Lipzen A."/>
            <person name="Grimwood J."/>
            <person name="Schmutz J."/>
            <person name="Clum A."/>
            <person name="Reid I.D."/>
            <person name="Moisan M.C."/>
            <person name="Butler G."/>
            <person name="Nguyen T.T.M."/>
            <person name="Dewar K."/>
            <person name="Conant G."/>
            <person name="Drula E."/>
            <person name="Henrissat B."/>
            <person name="Hansel C."/>
            <person name="Singer S."/>
            <person name="Hutchinson M.I."/>
            <person name="de Vries R.P."/>
            <person name="Natvig D.O."/>
            <person name="Powell A.J."/>
            <person name="Tsang A."/>
            <person name="Grigoriev I.V."/>
        </authorList>
    </citation>
    <scope>NUCLEOTIDE SEQUENCE [LARGE SCALE GENOMIC DNA]</scope>
    <source>
        <strain evidence="8 9">ATCC 22073</strain>
    </source>
</reference>
<keyword evidence="9" id="KW-1185">Reference proteome</keyword>
<keyword evidence="5" id="KW-0687">Ribonucleoprotein</keyword>
<dbReference type="PANTHER" id="PTHR13477:SF0">
    <property type="entry name" value="LARGE RIBOSOMAL SUBUNIT PROTEIN ML49"/>
    <property type="match status" value="1"/>
</dbReference>
<evidence type="ECO:0000256" key="5">
    <source>
        <dbReference type="ARBA" id="ARBA00023274"/>
    </source>
</evidence>
<comment type="caution">
    <text evidence="8">The sequence shown here is derived from an EMBL/GenBank/DDBJ whole genome shotgun (WGS) entry which is preliminary data.</text>
</comment>
<keyword evidence="3" id="KW-0689">Ribosomal protein</keyword>
<dbReference type="Pfam" id="PF05046">
    <property type="entry name" value="Img2"/>
    <property type="match status" value="1"/>
</dbReference>
<evidence type="ECO:0000256" key="7">
    <source>
        <dbReference type="SAM" id="MobiDB-lite"/>
    </source>
</evidence>
<evidence type="ECO:0000313" key="8">
    <source>
        <dbReference type="EMBL" id="KAL2266821.1"/>
    </source>
</evidence>
<organism evidence="8 9">
    <name type="scientific">Remersonia thermophila</name>
    <dbReference type="NCBI Taxonomy" id="72144"/>
    <lineage>
        <taxon>Eukaryota</taxon>
        <taxon>Fungi</taxon>
        <taxon>Dikarya</taxon>
        <taxon>Ascomycota</taxon>
        <taxon>Pezizomycotina</taxon>
        <taxon>Sordariomycetes</taxon>
        <taxon>Sordariomycetidae</taxon>
        <taxon>Sordariales</taxon>
        <taxon>Sordariales incertae sedis</taxon>
        <taxon>Remersonia</taxon>
    </lineage>
</organism>
<evidence type="ECO:0000256" key="2">
    <source>
        <dbReference type="ARBA" id="ARBA00005677"/>
    </source>
</evidence>
<dbReference type="InterPro" id="IPR007740">
    <property type="entry name" value="Ribosomal_mL49"/>
</dbReference>
<dbReference type="EMBL" id="JAZGUE010000005">
    <property type="protein sequence ID" value="KAL2266821.1"/>
    <property type="molecule type" value="Genomic_DNA"/>
</dbReference>
<sequence>MLRPTNLLRLIGAPIRSQPLQSAPGLVLARRFVATQTSSPSSTSPEPPIAAATTPAATTLPDAAPSPSSSTTSTASSSPSPKPQKSPVIEVLSKTRPALPYLVNRTPSNELPVYQVKKPHGKKFTRVKKVDGNLVQFRLALADALGIQDPKQIKADHVKHFFIVPGHRKEEITKWLLEQGF</sequence>
<dbReference type="PANTHER" id="PTHR13477">
    <property type="entry name" value="MITOCHONDRIAL 39S RIBOSOMAL PROTEIN L49"/>
    <property type="match status" value="1"/>
</dbReference>
<name>A0ABR4D917_9PEZI</name>
<comment type="subcellular location">
    <subcellularLocation>
        <location evidence="1">Mitochondrion</location>
    </subcellularLocation>
</comment>
<evidence type="ECO:0000256" key="6">
    <source>
        <dbReference type="ARBA" id="ARBA00035191"/>
    </source>
</evidence>
<accession>A0ABR4D917</accession>
<dbReference type="Proteomes" id="UP001600064">
    <property type="component" value="Unassembled WGS sequence"/>
</dbReference>
<feature type="compositionally biased region" description="Low complexity" evidence="7">
    <location>
        <begin position="34"/>
        <end position="79"/>
    </location>
</feature>
<evidence type="ECO:0000256" key="1">
    <source>
        <dbReference type="ARBA" id="ARBA00004173"/>
    </source>
</evidence>